<feature type="coiled-coil region" evidence="9">
    <location>
        <begin position="346"/>
        <end position="376"/>
    </location>
</feature>
<keyword evidence="4" id="KW-0547">Nucleotide-binding</keyword>
<keyword evidence="13" id="KW-1185">Reference proteome</keyword>
<keyword evidence="9" id="KW-0175">Coiled coil</keyword>
<keyword evidence="3" id="KW-0808">Transferase</keyword>
<evidence type="ECO:0000256" key="5">
    <source>
        <dbReference type="ARBA" id="ARBA00022777"/>
    </source>
</evidence>
<keyword evidence="10" id="KW-1133">Transmembrane helix</keyword>
<proteinExistence type="inferred from homology"/>
<dbReference type="InterPro" id="IPR027417">
    <property type="entry name" value="P-loop_NTPase"/>
</dbReference>
<dbReference type="InterPro" id="IPR005702">
    <property type="entry name" value="Wzc-like_C"/>
</dbReference>
<evidence type="ECO:0000256" key="6">
    <source>
        <dbReference type="ARBA" id="ARBA00022840"/>
    </source>
</evidence>
<dbReference type="GO" id="GO:0005886">
    <property type="term" value="C:plasma membrane"/>
    <property type="evidence" value="ECO:0007669"/>
    <property type="project" value="TreeGrafter"/>
</dbReference>
<keyword evidence="6" id="KW-0067">ATP-binding</keyword>
<accession>A0A3S1APG6</accession>
<keyword evidence="10" id="KW-0472">Membrane</keyword>
<evidence type="ECO:0000256" key="3">
    <source>
        <dbReference type="ARBA" id="ARBA00022679"/>
    </source>
</evidence>
<dbReference type="GO" id="GO:0004715">
    <property type="term" value="F:non-membrane spanning protein tyrosine kinase activity"/>
    <property type="evidence" value="ECO:0007669"/>
    <property type="project" value="UniProtKB-EC"/>
</dbReference>
<keyword evidence="5" id="KW-0418">Kinase</keyword>
<evidence type="ECO:0000256" key="9">
    <source>
        <dbReference type="SAM" id="Coils"/>
    </source>
</evidence>
<dbReference type="Pfam" id="PF13614">
    <property type="entry name" value="AAA_31"/>
    <property type="match status" value="1"/>
</dbReference>
<evidence type="ECO:0000313" key="13">
    <source>
        <dbReference type="Proteomes" id="UP000268857"/>
    </source>
</evidence>
<dbReference type="GO" id="GO:0005524">
    <property type="term" value="F:ATP binding"/>
    <property type="evidence" value="ECO:0007669"/>
    <property type="project" value="UniProtKB-KW"/>
</dbReference>
<sequence>MNNHSSQPSNSSHNQNFLSQQIIPTQSFPWLEEQSDNWNLRDFVSLLRRRALVVVGVATIVMAYVIYSTSKQEPVYESSFRLLVEPLNIDSRQLVLNSGQASPNSNSGIQSSLDYDSQIQVLKSPGLMTRIVRQLQGFYPDISYDALVNSLVITRLGETKIIEVRYRSDDPKKIKLVLDQVASTYLKYSLDQRQTSLRQGLNFVEKQLKNVQERVDHLQKEQQIFQQKYNFVDPNTQANLIITQSTALSEQRQTIDQQLATSRANLARLKAEEGELTALINAPLYQQLLGQLRQLEVQIAGESTRLHEENPTIQALKNKRESLLPLLRQEAQRFMGTKFAEAMTQVQTLEVQSQELAKAEQRLEVKRKQLPILIRQYTELQRKLQVAADSLNRFLNTRETLQVQVAQAELPWQLIQPPAQPEIPVSPDVRRNLIAGFIASLILGVGVALLLEKVDNTYHSVHLLKKQIKEPLLGVLPFENQLQSSQFYTSVQRIFTGSVPDSLPRNILGSIAIGDRTSSNYGSKFVEALRVLYTNIQLLSSDRPIRSIVISSAMSGDGKSTVAFHLAQIACAMGQRVLLVDADLRQPMVHDLSNLKNNWGLSNLITTNLPVTEAIREAPFMNQLSVLTAGPIPPDPTKLLSSEKMKRMIEEFYNNYDLVIYDTPPVVGLADASLLAPHTDGILIVVRMDKTNSSVLKQALDSLRMARINVLGVVGNAQRSNFGGNYDY</sequence>
<dbReference type="PANTHER" id="PTHR32309:SF13">
    <property type="entry name" value="FERRIC ENTEROBACTIN TRANSPORT PROTEIN FEPE"/>
    <property type="match status" value="1"/>
</dbReference>
<protein>
    <recommendedName>
        <fullName evidence="2">non-specific protein-tyrosine kinase</fullName>
        <ecNumber evidence="2">2.7.10.2</ecNumber>
    </recommendedName>
</protein>
<comment type="catalytic activity">
    <reaction evidence="8">
        <text>L-tyrosyl-[protein] + ATP = O-phospho-L-tyrosyl-[protein] + ADP + H(+)</text>
        <dbReference type="Rhea" id="RHEA:10596"/>
        <dbReference type="Rhea" id="RHEA-COMP:10136"/>
        <dbReference type="Rhea" id="RHEA-COMP:20101"/>
        <dbReference type="ChEBI" id="CHEBI:15378"/>
        <dbReference type="ChEBI" id="CHEBI:30616"/>
        <dbReference type="ChEBI" id="CHEBI:46858"/>
        <dbReference type="ChEBI" id="CHEBI:61978"/>
        <dbReference type="ChEBI" id="CHEBI:456216"/>
        <dbReference type="EC" id="2.7.10.2"/>
    </reaction>
</comment>
<feature type="domain" description="AAA" evidence="11">
    <location>
        <begin position="546"/>
        <end position="699"/>
    </location>
</feature>
<feature type="coiled-coil region" evidence="9">
    <location>
        <begin position="201"/>
        <end position="228"/>
    </location>
</feature>
<evidence type="ECO:0000256" key="10">
    <source>
        <dbReference type="SAM" id="Phobius"/>
    </source>
</evidence>
<dbReference type="NCBIfam" id="TIGR01007">
    <property type="entry name" value="eps_fam"/>
    <property type="match status" value="1"/>
</dbReference>
<comment type="similarity">
    <text evidence="1">Belongs to the CpsD/CapB family.</text>
</comment>
<dbReference type="InterPro" id="IPR025669">
    <property type="entry name" value="AAA_dom"/>
</dbReference>
<reference evidence="12 13" key="1">
    <citation type="journal article" date="2019" name="Genome Biol. Evol.">
        <title>Day and night: Metabolic profiles and evolutionary relationships of six axenic non-marine cyanobacteria.</title>
        <authorList>
            <person name="Will S.E."/>
            <person name="Henke P."/>
            <person name="Boedeker C."/>
            <person name="Huang S."/>
            <person name="Brinkmann H."/>
            <person name="Rohde M."/>
            <person name="Jarek M."/>
            <person name="Friedl T."/>
            <person name="Seufert S."/>
            <person name="Schumacher M."/>
            <person name="Overmann J."/>
            <person name="Neumann-Schaal M."/>
            <person name="Petersen J."/>
        </authorList>
    </citation>
    <scope>NUCLEOTIDE SEQUENCE [LARGE SCALE GENOMIC DNA]</scope>
    <source>
        <strain evidence="12 13">PCC 6912</strain>
    </source>
</reference>
<dbReference type="EC" id="2.7.10.2" evidence="2"/>
<dbReference type="InterPro" id="IPR050445">
    <property type="entry name" value="Bact_polysacc_biosynth/exp"/>
</dbReference>
<evidence type="ECO:0000256" key="2">
    <source>
        <dbReference type="ARBA" id="ARBA00011903"/>
    </source>
</evidence>
<dbReference type="Gene3D" id="3.40.50.300">
    <property type="entry name" value="P-loop containing nucleotide triphosphate hydrolases"/>
    <property type="match status" value="1"/>
</dbReference>
<dbReference type="STRING" id="211165.GCA_000317285_05125"/>
<dbReference type="EMBL" id="RSCJ01000001">
    <property type="protein sequence ID" value="RUR86773.1"/>
    <property type="molecule type" value="Genomic_DNA"/>
</dbReference>
<evidence type="ECO:0000256" key="8">
    <source>
        <dbReference type="ARBA" id="ARBA00051245"/>
    </source>
</evidence>
<dbReference type="PANTHER" id="PTHR32309">
    <property type="entry name" value="TYROSINE-PROTEIN KINASE"/>
    <property type="match status" value="1"/>
</dbReference>
<name>A0A3S1APG6_CHLFR</name>
<keyword evidence="10" id="KW-0812">Transmembrane</keyword>
<evidence type="ECO:0000256" key="4">
    <source>
        <dbReference type="ARBA" id="ARBA00022741"/>
    </source>
</evidence>
<gene>
    <name evidence="12" type="ORF">PCC6912_02160</name>
</gene>
<dbReference type="Proteomes" id="UP000268857">
    <property type="component" value="Unassembled WGS sequence"/>
</dbReference>
<evidence type="ECO:0000256" key="7">
    <source>
        <dbReference type="ARBA" id="ARBA00023137"/>
    </source>
</evidence>
<keyword evidence="7" id="KW-0829">Tyrosine-protein kinase</keyword>
<organism evidence="12 13">
    <name type="scientific">Chlorogloeopsis fritschii PCC 6912</name>
    <dbReference type="NCBI Taxonomy" id="211165"/>
    <lineage>
        <taxon>Bacteria</taxon>
        <taxon>Bacillati</taxon>
        <taxon>Cyanobacteriota</taxon>
        <taxon>Cyanophyceae</taxon>
        <taxon>Nostocales</taxon>
        <taxon>Chlorogloeopsidaceae</taxon>
        <taxon>Chlorogloeopsis</taxon>
    </lineage>
</organism>
<dbReference type="SUPFAM" id="SSF52540">
    <property type="entry name" value="P-loop containing nucleoside triphosphate hydrolases"/>
    <property type="match status" value="1"/>
</dbReference>
<evidence type="ECO:0000256" key="1">
    <source>
        <dbReference type="ARBA" id="ARBA00007316"/>
    </source>
</evidence>
<dbReference type="AlphaFoldDB" id="A0A3S1APG6"/>
<evidence type="ECO:0000259" key="11">
    <source>
        <dbReference type="Pfam" id="PF13614"/>
    </source>
</evidence>
<feature type="transmembrane region" description="Helical" evidence="10">
    <location>
        <begin position="51"/>
        <end position="67"/>
    </location>
</feature>
<evidence type="ECO:0000313" key="12">
    <source>
        <dbReference type="EMBL" id="RUR86773.1"/>
    </source>
</evidence>
<dbReference type="RefSeq" id="WP_016874311.1">
    <property type="nucleotide sequence ID" value="NZ_AJLN01000116.1"/>
</dbReference>
<comment type="caution">
    <text evidence="12">The sequence shown here is derived from an EMBL/GenBank/DDBJ whole genome shotgun (WGS) entry which is preliminary data.</text>
</comment>
<dbReference type="CDD" id="cd05387">
    <property type="entry name" value="BY-kinase"/>
    <property type="match status" value="1"/>
</dbReference>
<dbReference type="OrthoDB" id="580971at2"/>